<feature type="region of interest" description="Disordered" evidence="1">
    <location>
        <begin position="57"/>
        <end position="80"/>
    </location>
</feature>
<sequence>MSRSSICLNTSLSEHWSSNIGVLTFKFVRTFCSRLHLQASTSIVCFTAARARRNRPLQPVSESITHGRPNDRFTPIQFQV</sequence>
<reference evidence="2 3" key="1">
    <citation type="journal article" date="2016" name="PLoS ONE">
        <title>Sequence Assembly of Yarrowia lipolytica Strain W29/CLIB89 Shows Transposable Element Diversity.</title>
        <authorList>
            <person name="Magnan C."/>
            <person name="Yu J."/>
            <person name="Chang I."/>
            <person name="Jahn E."/>
            <person name="Kanomata Y."/>
            <person name="Wu J."/>
            <person name="Zeller M."/>
            <person name="Oakes M."/>
            <person name="Baldi P."/>
            <person name="Sandmeyer S."/>
        </authorList>
    </citation>
    <scope>NUCLEOTIDE SEQUENCE [LARGE SCALE GENOMIC DNA]</scope>
    <source>
        <strain evidence="3">CLIB89(W29)</strain>
    </source>
</reference>
<dbReference type="EMBL" id="CP017553">
    <property type="protein sequence ID" value="AOW00607.1"/>
    <property type="molecule type" value="Genomic_DNA"/>
</dbReference>
<proteinExistence type="predicted"/>
<gene>
    <name evidence="2" type="ORF">YALI1_A13637g</name>
</gene>
<evidence type="ECO:0000313" key="2">
    <source>
        <dbReference type="EMBL" id="AOW00607.1"/>
    </source>
</evidence>
<dbReference type="GeneID" id="94582426"/>
<organism evidence="2 3">
    <name type="scientific">Yarrowia lipolytica</name>
    <name type="common">Candida lipolytica</name>
    <dbReference type="NCBI Taxonomy" id="4952"/>
    <lineage>
        <taxon>Eukaryota</taxon>
        <taxon>Fungi</taxon>
        <taxon>Dikarya</taxon>
        <taxon>Ascomycota</taxon>
        <taxon>Saccharomycotina</taxon>
        <taxon>Dipodascomycetes</taxon>
        <taxon>Dipodascales</taxon>
        <taxon>Dipodascales incertae sedis</taxon>
        <taxon>Yarrowia</taxon>
    </lineage>
</organism>
<accession>A0A1D8N4P7</accession>
<evidence type="ECO:0000256" key="1">
    <source>
        <dbReference type="SAM" id="MobiDB-lite"/>
    </source>
</evidence>
<name>A0A1D8N4P7_YARLL</name>
<evidence type="ECO:0000313" key="3">
    <source>
        <dbReference type="Proteomes" id="UP000182444"/>
    </source>
</evidence>
<protein>
    <submittedName>
        <fullName evidence="2">Uncharacterized protein</fullName>
    </submittedName>
</protein>
<dbReference type="RefSeq" id="XP_068137870.1">
    <property type="nucleotide sequence ID" value="XM_068281769.1"/>
</dbReference>
<dbReference type="AlphaFoldDB" id="A0A1D8N4P7"/>
<dbReference type="VEuPathDB" id="FungiDB:YALI1_A13637g"/>
<dbReference type="Proteomes" id="UP000182444">
    <property type="component" value="Chromosome 1A"/>
</dbReference>